<evidence type="ECO:0000256" key="1">
    <source>
        <dbReference type="ARBA" id="ARBA00012513"/>
    </source>
</evidence>
<dbReference type="PIRSF" id="PIRSF039117">
    <property type="entry name" value="KaiC"/>
    <property type="match status" value="1"/>
</dbReference>
<keyword evidence="5" id="KW-0418">Kinase</keyword>
<evidence type="ECO:0000256" key="2">
    <source>
        <dbReference type="ARBA" id="ARBA00022553"/>
    </source>
</evidence>
<dbReference type="PANTHER" id="PTHR42926:SF1">
    <property type="entry name" value="CIRCADIAN CLOCK OSCILLATOR PROTEIN KAIC 1"/>
    <property type="match status" value="1"/>
</dbReference>
<dbReference type="InterPro" id="IPR010624">
    <property type="entry name" value="KaiC_dom"/>
</dbReference>
<keyword evidence="3" id="KW-0808">Transferase</keyword>
<evidence type="ECO:0000256" key="5">
    <source>
        <dbReference type="ARBA" id="ARBA00022777"/>
    </source>
</evidence>
<dbReference type="OrthoDB" id="27015at2157"/>
<sequence length="481" mass="52603">MTAQALPRISSGIPGLDTILRGGIVEGRMYLISGEPGTGKTLLGMSFLEAGLEEGETALFIHGEESRQDILDNGRQVGIDLSDAAYLDLGPDSEFFRGEQSYELVDPRDIESERTIERIRTAIEERDPDRILFDPITQLQAIEPDEYQYRKRLVSFMRFLQGQGVTVLSTQTPGTSTDATVRSLSDGVIRLEREATGRRIAVEKHRGVGQRDGTHGLEIREAGLEVYPALDPAGTQSVDPEQLSTGLEEFDALLGGGIERGTVTVLAGPTGVGKTTLATKLLEAAAADGRPASMYQFEEAVETLRHRSAALGIDLPTDDELRLAEIEPLALSPEEFARRVKQDVDDRGTELIVIDGTEGYQLSLHGEGRDVVRSLHSLCRYLTGRTVSVVLIDQSAHSSAATGPTSENFSYLADNLVVLNYIEREGRKERVAGVMKKRLGDHEETVRPYTLDSDGIVMRGPETDVEGFLTGTPTYRRSGEE</sequence>
<reference evidence="8 9" key="1">
    <citation type="submission" date="2019-12" db="EMBL/GenBank/DDBJ databases">
        <title>Isolation and characterization of three novel carbon monoxide-oxidizing members of Halobacteria from salione crusts and soils.</title>
        <authorList>
            <person name="Myers M.R."/>
            <person name="King G.M."/>
        </authorList>
    </citation>
    <scope>NUCLEOTIDE SEQUENCE [LARGE SCALE GENOMIC DNA]</scope>
    <source>
        <strain evidence="8 9">WSH3</strain>
    </source>
</reference>
<dbReference type="Gene3D" id="3.40.50.300">
    <property type="entry name" value="P-loop containing nucleotide triphosphate hydrolases"/>
    <property type="match status" value="2"/>
</dbReference>
<evidence type="ECO:0000256" key="4">
    <source>
        <dbReference type="ARBA" id="ARBA00022737"/>
    </source>
</evidence>
<dbReference type="InterPro" id="IPR014774">
    <property type="entry name" value="KaiC-like_dom"/>
</dbReference>
<dbReference type="EMBL" id="WUUT01000004">
    <property type="protein sequence ID" value="MXR52152.1"/>
    <property type="molecule type" value="Genomic_DNA"/>
</dbReference>
<evidence type="ECO:0000256" key="6">
    <source>
        <dbReference type="ARBA" id="ARBA00022801"/>
    </source>
</evidence>
<gene>
    <name evidence="8" type="ORF">GRX03_11140</name>
</gene>
<dbReference type="PANTHER" id="PTHR42926">
    <property type="match status" value="1"/>
</dbReference>
<dbReference type="InterPro" id="IPR003593">
    <property type="entry name" value="AAA+_ATPase"/>
</dbReference>
<dbReference type="Proteomes" id="UP000466535">
    <property type="component" value="Unassembled WGS sequence"/>
</dbReference>
<comment type="caution">
    <text evidence="8">The sequence shown here is derived from an EMBL/GenBank/DDBJ whole genome shotgun (WGS) entry which is preliminary data.</text>
</comment>
<dbReference type="RefSeq" id="WP_159764285.1">
    <property type="nucleotide sequence ID" value="NZ_WUUT01000004.1"/>
</dbReference>
<dbReference type="InterPro" id="IPR030665">
    <property type="entry name" value="KaiC"/>
</dbReference>
<keyword evidence="2" id="KW-0597">Phosphoprotein</keyword>
<dbReference type="SUPFAM" id="SSF52540">
    <property type="entry name" value="P-loop containing nucleoside triphosphate hydrolases"/>
    <property type="match status" value="2"/>
</dbReference>
<protein>
    <recommendedName>
        <fullName evidence="1">non-specific serine/threonine protein kinase</fullName>
        <ecNumber evidence="1">2.7.11.1</ecNumber>
    </recommendedName>
</protein>
<dbReference type="PRINTS" id="PR01874">
    <property type="entry name" value="DNAREPAIRADA"/>
</dbReference>
<dbReference type="AlphaFoldDB" id="A0A6B0T9W4"/>
<keyword evidence="9" id="KW-1185">Reference proteome</keyword>
<dbReference type="GO" id="GO:0016787">
    <property type="term" value="F:hydrolase activity"/>
    <property type="evidence" value="ECO:0007669"/>
    <property type="project" value="UniProtKB-KW"/>
</dbReference>
<evidence type="ECO:0000259" key="7">
    <source>
        <dbReference type="PROSITE" id="PS51146"/>
    </source>
</evidence>
<proteinExistence type="predicted"/>
<keyword evidence="6" id="KW-0378">Hydrolase</keyword>
<name>A0A6B0T9W4_9EURY</name>
<dbReference type="EC" id="2.7.11.1" evidence="1"/>
<dbReference type="SMART" id="SM00382">
    <property type="entry name" value="AAA"/>
    <property type="match status" value="2"/>
</dbReference>
<dbReference type="InterPro" id="IPR051347">
    <property type="entry name" value="Circadian_clock_KaiC-rel"/>
</dbReference>
<evidence type="ECO:0000256" key="3">
    <source>
        <dbReference type="ARBA" id="ARBA00022679"/>
    </source>
</evidence>
<dbReference type="InterPro" id="IPR027417">
    <property type="entry name" value="P-loop_NTPase"/>
</dbReference>
<evidence type="ECO:0000313" key="9">
    <source>
        <dbReference type="Proteomes" id="UP000466535"/>
    </source>
</evidence>
<feature type="domain" description="KaiC" evidence="7">
    <location>
        <begin position="7"/>
        <end position="240"/>
    </location>
</feature>
<dbReference type="Pfam" id="PF06745">
    <property type="entry name" value="ATPase"/>
    <property type="match status" value="2"/>
</dbReference>
<keyword evidence="4" id="KW-0677">Repeat</keyword>
<dbReference type="PROSITE" id="PS51146">
    <property type="entry name" value="KAIC"/>
    <property type="match status" value="2"/>
</dbReference>
<organism evidence="8 9">
    <name type="scientific">Halovenus carboxidivorans</name>
    <dbReference type="NCBI Taxonomy" id="2692199"/>
    <lineage>
        <taxon>Archaea</taxon>
        <taxon>Methanobacteriati</taxon>
        <taxon>Methanobacteriota</taxon>
        <taxon>Stenosarchaea group</taxon>
        <taxon>Halobacteria</taxon>
        <taxon>Halobacteriales</taxon>
        <taxon>Haloarculaceae</taxon>
        <taxon>Halovenus</taxon>
    </lineage>
</organism>
<dbReference type="GO" id="GO:0004674">
    <property type="term" value="F:protein serine/threonine kinase activity"/>
    <property type="evidence" value="ECO:0007669"/>
    <property type="project" value="UniProtKB-EC"/>
</dbReference>
<accession>A0A6B0T9W4</accession>
<feature type="domain" description="KaiC" evidence="7">
    <location>
        <begin position="241"/>
        <end position="472"/>
    </location>
</feature>
<dbReference type="GO" id="GO:0005524">
    <property type="term" value="F:ATP binding"/>
    <property type="evidence" value="ECO:0007669"/>
    <property type="project" value="InterPro"/>
</dbReference>
<evidence type="ECO:0000313" key="8">
    <source>
        <dbReference type="EMBL" id="MXR52152.1"/>
    </source>
</evidence>